<comment type="pathway">
    <text evidence="2 15">Amino-acid biosynthesis; L-methionine biosynthesis via de novo pathway; L-homoserine from L-aspartate: step 1/3.</text>
</comment>
<dbReference type="CDD" id="cd04913">
    <property type="entry name" value="ACT_AKii-LysC-BS-like_1"/>
    <property type="match status" value="1"/>
</dbReference>
<dbReference type="InterPro" id="IPR045865">
    <property type="entry name" value="ACT-like_dom_sf"/>
</dbReference>
<dbReference type="Pfam" id="PF00696">
    <property type="entry name" value="AA_kinase"/>
    <property type="match status" value="1"/>
</dbReference>
<comment type="pathway">
    <text evidence="1 15">Amino-acid biosynthesis; L-lysine biosynthesis via DAP pathway; (S)-tetrahydrodipicolinate from L-aspartate: step 1/4.</text>
</comment>
<evidence type="ECO:0000256" key="3">
    <source>
        <dbReference type="ARBA" id="ARBA00005139"/>
    </source>
</evidence>
<keyword evidence="9 14" id="KW-0418">Kinase</keyword>
<dbReference type="EC" id="2.7.2.4" evidence="14"/>
<evidence type="ECO:0000256" key="13">
    <source>
        <dbReference type="PIRSR" id="PIRSR000726-1"/>
    </source>
</evidence>
<dbReference type="PROSITE" id="PS00324">
    <property type="entry name" value="ASPARTOKINASE"/>
    <property type="match status" value="1"/>
</dbReference>
<feature type="binding site" evidence="13">
    <location>
        <begin position="208"/>
        <end position="209"/>
    </location>
    <ligand>
        <name>ATP</name>
        <dbReference type="ChEBI" id="CHEBI:30616"/>
    </ligand>
</feature>
<evidence type="ECO:0000313" key="17">
    <source>
        <dbReference type="EMBL" id="BBE30279.1"/>
    </source>
</evidence>
<dbReference type="UniPathway" id="UPA00050">
    <property type="reaction ID" value="UER00461"/>
</dbReference>
<dbReference type="NCBIfam" id="TIGR00657">
    <property type="entry name" value="asp_kinases"/>
    <property type="match status" value="1"/>
</dbReference>
<feature type="binding site" evidence="13">
    <location>
        <position position="183"/>
    </location>
    <ligand>
        <name>ATP</name>
        <dbReference type="ChEBI" id="CHEBI:30616"/>
    </ligand>
</feature>
<dbReference type="FunFam" id="3.30.2130.10:FF:000001">
    <property type="entry name" value="Bifunctional aspartokinase/homoserine dehydrogenase"/>
    <property type="match status" value="1"/>
</dbReference>
<reference evidence="17 18" key="1">
    <citation type="submission" date="2018-06" db="EMBL/GenBank/DDBJ databases">
        <title>Genome sequencing of Oceanotoga sp. sy52.</title>
        <authorList>
            <person name="Mori K."/>
        </authorList>
    </citation>
    <scope>NUCLEOTIDE SEQUENCE [LARGE SCALE GENOMIC DNA]</scope>
    <source>
        <strain evidence="18">sy52</strain>
    </source>
</reference>
<dbReference type="PANTHER" id="PTHR21499:SF3">
    <property type="entry name" value="ASPARTOKINASE"/>
    <property type="match status" value="1"/>
</dbReference>
<dbReference type="Pfam" id="PF22468">
    <property type="entry name" value="ACT_9"/>
    <property type="match status" value="1"/>
</dbReference>
<evidence type="ECO:0000256" key="6">
    <source>
        <dbReference type="ARBA" id="ARBA00022679"/>
    </source>
</evidence>
<dbReference type="InterPro" id="IPR041740">
    <property type="entry name" value="AKii-LysC-BS"/>
</dbReference>
<dbReference type="SUPFAM" id="SSF53633">
    <property type="entry name" value="Carbamate kinase-like"/>
    <property type="match status" value="1"/>
</dbReference>
<dbReference type="InterPro" id="IPR002912">
    <property type="entry name" value="ACT_dom"/>
</dbReference>
<feature type="binding site" evidence="13">
    <location>
        <position position="46"/>
    </location>
    <ligand>
        <name>substrate</name>
    </ligand>
</feature>
<evidence type="ECO:0000256" key="12">
    <source>
        <dbReference type="ARBA" id="ARBA00047872"/>
    </source>
</evidence>
<organism evidence="17 18">
    <name type="scientific">Tepiditoga spiralis</name>
    <dbReference type="NCBI Taxonomy" id="2108365"/>
    <lineage>
        <taxon>Bacteria</taxon>
        <taxon>Thermotogati</taxon>
        <taxon>Thermotogota</taxon>
        <taxon>Thermotogae</taxon>
        <taxon>Petrotogales</taxon>
        <taxon>Petrotogaceae</taxon>
        <taxon>Tepiditoga</taxon>
    </lineage>
</organism>
<accession>A0A7G1GA55</accession>
<evidence type="ECO:0000256" key="4">
    <source>
        <dbReference type="ARBA" id="ARBA00010122"/>
    </source>
</evidence>
<dbReference type="GO" id="GO:0009089">
    <property type="term" value="P:lysine biosynthetic process via diaminopimelate"/>
    <property type="evidence" value="ECO:0007669"/>
    <property type="project" value="UniProtKB-UniPathway"/>
</dbReference>
<dbReference type="GO" id="GO:0009088">
    <property type="term" value="P:threonine biosynthetic process"/>
    <property type="evidence" value="ECO:0007669"/>
    <property type="project" value="UniProtKB-UniPathway"/>
</dbReference>
<feature type="binding site" evidence="13">
    <location>
        <begin position="7"/>
        <end position="10"/>
    </location>
    <ligand>
        <name>ATP</name>
        <dbReference type="ChEBI" id="CHEBI:30616"/>
    </ligand>
</feature>
<proteinExistence type="inferred from homology"/>
<dbReference type="PIRSF" id="PIRSF000726">
    <property type="entry name" value="Asp_kin"/>
    <property type="match status" value="1"/>
</dbReference>
<evidence type="ECO:0000256" key="14">
    <source>
        <dbReference type="RuleBase" id="RU003448"/>
    </source>
</evidence>
<dbReference type="GO" id="GO:0009090">
    <property type="term" value="P:homoserine biosynthetic process"/>
    <property type="evidence" value="ECO:0007669"/>
    <property type="project" value="TreeGrafter"/>
</dbReference>
<dbReference type="GO" id="GO:0004072">
    <property type="term" value="F:aspartate kinase activity"/>
    <property type="evidence" value="ECO:0007669"/>
    <property type="project" value="UniProtKB-EC"/>
</dbReference>
<dbReference type="InParanoid" id="A0A7G1GA55"/>
<dbReference type="CDD" id="cd04261">
    <property type="entry name" value="AAK_AKii-LysC-BS"/>
    <property type="match status" value="1"/>
</dbReference>
<comment type="similarity">
    <text evidence="4 14">Belongs to the aspartokinase family.</text>
</comment>
<evidence type="ECO:0000256" key="10">
    <source>
        <dbReference type="ARBA" id="ARBA00022840"/>
    </source>
</evidence>
<evidence type="ECO:0000256" key="15">
    <source>
        <dbReference type="RuleBase" id="RU004249"/>
    </source>
</evidence>
<dbReference type="Gene3D" id="3.30.2130.10">
    <property type="entry name" value="VC0802-like"/>
    <property type="match status" value="1"/>
</dbReference>
<evidence type="ECO:0000256" key="9">
    <source>
        <dbReference type="ARBA" id="ARBA00022777"/>
    </source>
</evidence>
<dbReference type="CDD" id="cd04923">
    <property type="entry name" value="ACT_AK-LysC-DapG-like_2"/>
    <property type="match status" value="1"/>
</dbReference>
<name>A0A7G1GA55_9BACT</name>
<keyword evidence="18" id="KW-1185">Reference proteome</keyword>
<dbReference type="GO" id="GO:0005524">
    <property type="term" value="F:ATP binding"/>
    <property type="evidence" value="ECO:0007669"/>
    <property type="project" value="UniProtKB-KW"/>
</dbReference>
<evidence type="ECO:0000313" key="18">
    <source>
        <dbReference type="Proteomes" id="UP000516361"/>
    </source>
</evidence>
<dbReference type="FunFam" id="3.40.1160.10:FF:000002">
    <property type="entry name" value="Aspartokinase"/>
    <property type="match status" value="1"/>
</dbReference>
<keyword evidence="8 13" id="KW-0547">Nucleotide-binding</keyword>
<dbReference type="Proteomes" id="UP000516361">
    <property type="component" value="Chromosome"/>
</dbReference>
<dbReference type="UniPathway" id="UPA00034">
    <property type="reaction ID" value="UER00015"/>
</dbReference>
<dbReference type="InterPro" id="IPR001341">
    <property type="entry name" value="Asp_kinase"/>
</dbReference>
<dbReference type="FunCoup" id="A0A7G1GA55">
    <property type="interactions" value="342"/>
</dbReference>
<dbReference type="SUPFAM" id="SSF55021">
    <property type="entry name" value="ACT-like"/>
    <property type="match status" value="2"/>
</dbReference>
<dbReference type="AlphaFoldDB" id="A0A7G1GA55"/>
<gene>
    <name evidence="17" type="ORF">OSSY52_04200</name>
</gene>
<keyword evidence="11" id="KW-0457">Lysine biosynthesis</keyword>
<evidence type="ECO:0000256" key="8">
    <source>
        <dbReference type="ARBA" id="ARBA00022741"/>
    </source>
</evidence>
<comment type="catalytic activity">
    <reaction evidence="12 14">
        <text>L-aspartate + ATP = 4-phospho-L-aspartate + ADP</text>
        <dbReference type="Rhea" id="RHEA:23776"/>
        <dbReference type="ChEBI" id="CHEBI:29991"/>
        <dbReference type="ChEBI" id="CHEBI:30616"/>
        <dbReference type="ChEBI" id="CHEBI:57535"/>
        <dbReference type="ChEBI" id="CHEBI:456216"/>
        <dbReference type="EC" id="2.7.2.4"/>
    </reaction>
</comment>
<keyword evidence="6 14" id="KW-0808">Transferase</keyword>
<dbReference type="EMBL" id="AP018712">
    <property type="protein sequence ID" value="BBE30279.1"/>
    <property type="molecule type" value="Genomic_DNA"/>
</dbReference>
<keyword evidence="10 13" id="KW-0067">ATP-binding</keyword>
<sequence>MNIIVKKYGGTSVATVERIEKIAKKVVELKKKNKIIVVVSAPAGMTNDLLEKAKKISKTPSKRELDMILSVGEQVSISLLSMAIQNLGEKSISFTGWQASILTNENYNKAKIKKINIKRIKKELEKDNVVILAGFQGVTKKNEITTLGRGGSDITATAVAAALGLKEVDICTDVNGVYTSDPRIVNNAKKIQKISYEEMLEMADSGAKVLHGRCVELAAKNNLKIHLRSSFTEEIGTIVGGVKNMEKPIIKGITLSKNESKISIKGIPYSINVLNTIFKEIANEGINIDLIVENKVKDEIDISFTLSKNDFEKALCVSNKIKEKLKAKNVEFNESVSKISVIGYGIKSNPGIAAKVFEVLSNEKIPIDMVSCSEIKISCIVSKEHSEIGLKKLHEKLIEKNKEVEKYENL</sequence>
<dbReference type="PANTHER" id="PTHR21499">
    <property type="entry name" value="ASPARTATE KINASE"/>
    <property type="match status" value="1"/>
</dbReference>
<evidence type="ECO:0000256" key="11">
    <source>
        <dbReference type="ARBA" id="ARBA00023154"/>
    </source>
</evidence>
<protein>
    <recommendedName>
        <fullName evidence="14">Aspartokinase</fullName>
        <ecNumber evidence="14">2.7.2.4</ecNumber>
    </recommendedName>
</protein>
<dbReference type="Gene3D" id="3.40.1160.10">
    <property type="entry name" value="Acetylglutamate kinase-like"/>
    <property type="match status" value="1"/>
</dbReference>
<dbReference type="PROSITE" id="PS51671">
    <property type="entry name" value="ACT"/>
    <property type="match status" value="1"/>
</dbReference>
<evidence type="ECO:0000256" key="5">
    <source>
        <dbReference type="ARBA" id="ARBA00022605"/>
    </source>
</evidence>
<evidence type="ECO:0000256" key="2">
    <source>
        <dbReference type="ARBA" id="ARBA00004986"/>
    </source>
</evidence>
<dbReference type="InterPro" id="IPR018042">
    <property type="entry name" value="Aspartate_kinase_CS"/>
</dbReference>
<dbReference type="NCBIfam" id="NF005155">
    <property type="entry name" value="PRK06635.1-4"/>
    <property type="match status" value="1"/>
</dbReference>
<dbReference type="InterPro" id="IPR054352">
    <property type="entry name" value="ACT_Aspartokinase"/>
</dbReference>
<keyword evidence="5 15" id="KW-0028">Amino-acid biosynthesis</keyword>
<dbReference type="InterPro" id="IPR005260">
    <property type="entry name" value="Asp_kin_monofn"/>
</dbReference>
<feature type="binding site" evidence="13">
    <location>
        <position position="73"/>
    </location>
    <ligand>
        <name>substrate</name>
    </ligand>
</feature>
<feature type="binding site" evidence="13">
    <location>
        <position position="178"/>
    </location>
    <ligand>
        <name>ATP</name>
        <dbReference type="ChEBI" id="CHEBI:30616"/>
    </ligand>
</feature>
<evidence type="ECO:0000259" key="16">
    <source>
        <dbReference type="PROSITE" id="PS51671"/>
    </source>
</evidence>
<dbReference type="GO" id="GO:0005829">
    <property type="term" value="C:cytosol"/>
    <property type="evidence" value="ECO:0007669"/>
    <property type="project" value="TreeGrafter"/>
</dbReference>
<keyword evidence="7" id="KW-0677">Repeat</keyword>
<dbReference type="RefSeq" id="WP_190615394.1">
    <property type="nucleotide sequence ID" value="NZ_AP018712.1"/>
</dbReference>
<evidence type="ECO:0000256" key="7">
    <source>
        <dbReference type="ARBA" id="ARBA00022737"/>
    </source>
</evidence>
<dbReference type="InterPro" id="IPR001048">
    <property type="entry name" value="Asp/Glu/Uridylate_kinase"/>
</dbReference>
<dbReference type="UniPathway" id="UPA00051">
    <property type="reaction ID" value="UER00462"/>
</dbReference>
<feature type="binding site" evidence="13">
    <location>
        <begin position="172"/>
        <end position="173"/>
    </location>
    <ligand>
        <name>ATP</name>
        <dbReference type="ChEBI" id="CHEBI:30616"/>
    </ligand>
</feature>
<dbReference type="KEGG" id="ocy:OSSY52_04200"/>
<dbReference type="NCBIfam" id="NF005154">
    <property type="entry name" value="PRK06635.1-2"/>
    <property type="match status" value="1"/>
</dbReference>
<comment type="pathway">
    <text evidence="3 15">Amino-acid biosynthesis; L-threonine biosynthesis; L-threonine from L-aspartate: step 1/5.</text>
</comment>
<dbReference type="InterPro" id="IPR036393">
    <property type="entry name" value="AceGlu_kinase-like_sf"/>
</dbReference>
<feature type="domain" description="ACT" evidence="16">
    <location>
        <begin position="341"/>
        <end position="410"/>
    </location>
</feature>
<dbReference type="NCBIfam" id="TIGR00656">
    <property type="entry name" value="asp_kin_monofn"/>
    <property type="match status" value="1"/>
</dbReference>
<evidence type="ECO:0000256" key="1">
    <source>
        <dbReference type="ARBA" id="ARBA00004766"/>
    </source>
</evidence>